<keyword evidence="3" id="KW-1185">Reference proteome</keyword>
<organism evidence="2 3">
    <name type="scientific">Lophium mytilinum</name>
    <dbReference type="NCBI Taxonomy" id="390894"/>
    <lineage>
        <taxon>Eukaryota</taxon>
        <taxon>Fungi</taxon>
        <taxon>Dikarya</taxon>
        <taxon>Ascomycota</taxon>
        <taxon>Pezizomycotina</taxon>
        <taxon>Dothideomycetes</taxon>
        <taxon>Pleosporomycetidae</taxon>
        <taxon>Mytilinidiales</taxon>
        <taxon>Mytilinidiaceae</taxon>
        <taxon>Lophium</taxon>
    </lineage>
</organism>
<feature type="compositionally biased region" description="Polar residues" evidence="1">
    <location>
        <begin position="1"/>
        <end position="17"/>
    </location>
</feature>
<gene>
    <name evidence="2" type="ORF">BU16DRAFT_565060</name>
</gene>
<sequence>MATTNLPSIDAATNEQDLISKEPNIDLTEQSTHSDKQTINPEEFKQMALLLYQSVIISAVLEDFQQELPTRFDNHSDACRKAFERKATAIFERFAIGENVGGDLGGFLREKIEDRMQAAARGGLGSLGYSFVFWDDEERLDFDPIFEACEKQYKLDQANEDDGPLVCKGCDELEAAGKLRMAVVLRAGDEADA</sequence>
<dbReference type="Proteomes" id="UP000799750">
    <property type="component" value="Unassembled WGS sequence"/>
</dbReference>
<proteinExistence type="predicted"/>
<name>A0A6A6QH31_9PEZI</name>
<dbReference type="AlphaFoldDB" id="A0A6A6QH31"/>
<evidence type="ECO:0000256" key="1">
    <source>
        <dbReference type="SAM" id="MobiDB-lite"/>
    </source>
</evidence>
<feature type="region of interest" description="Disordered" evidence="1">
    <location>
        <begin position="1"/>
        <end position="39"/>
    </location>
</feature>
<dbReference type="EMBL" id="MU004195">
    <property type="protein sequence ID" value="KAF2491354.1"/>
    <property type="molecule type" value="Genomic_DNA"/>
</dbReference>
<protein>
    <submittedName>
        <fullName evidence="2">Uncharacterized protein</fullName>
    </submittedName>
</protein>
<accession>A0A6A6QH31</accession>
<reference evidence="2" key="1">
    <citation type="journal article" date="2020" name="Stud. Mycol.">
        <title>101 Dothideomycetes genomes: a test case for predicting lifestyles and emergence of pathogens.</title>
        <authorList>
            <person name="Haridas S."/>
            <person name="Albert R."/>
            <person name="Binder M."/>
            <person name="Bloem J."/>
            <person name="Labutti K."/>
            <person name="Salamov A."/>
            <person name="Andreopoulos B."/>
            <person name="Baker S."/>
            <person name="Barry K."/>
            <person name="Bills G."/>
            <person name="Bluhm B."/>
            <person name="Cannon C."/>
            <person name="Castanera R."/>
            <person name="Culley D."/>
            <person name="Daum C."/>
            <person name="Ezra D."/>
            <person name="Gonzalez J."/>
            <person name="Henrissat B."/>
            <person name="Kuo A."/>
            <person name="Liang C."/>
            <person name="Lipzen A."/>
            <person name="Lutzoni F."/>
            <person name="Magnuson J."/>
            <person name="Mondo S."/>
            <person name="Nolan M."/>
            <person name="Ohm R."/>
            <person name="Pangilinan J."/>
            <person name="Park H.-J."/>
            <person name="Ramirez L."/>
            <person name="Alfaro M."/>
            <person name="Sun H."/>
            <person name="Tritt A."/>
            <person name="Yoshinaga Y."/>
            <person name="Zwiers L.-H."/>
            <person name="Turgeon B."/>
            <person name="Goodwin S."/>
            <person name="Spatafora J."/>
            <person name="Crous P."/>
            <person name="Grigoriev I."/>
        </authorList>
    </citation>
    <scope>NUCLEOTIDE SEQUENCE</scope>
    <source>
        <strain evidence="2">CBS 269.34</strain>
    </source>
</reference>
<evidence type="ECO:0000313" key="3">
    <source>
        <dbReference type="Proteomes" id="UP000799750"/>
    </source>
</evidence>
<evidence type="ECO:0000313" key="2">
    <source>
        <dbReference type="EMBL" id="KAF2491354.1"/>
    </source>
</evidence>